<reference evidence="3" key="1">
    <citation type="submission" date="2021-03" db="EMBL/GenBank/DDBJ databases">
        <title>Complete Genome of Pseudoalteromonas xiamenensis STKMTI.2, a new potential marine bacterium producing anti-Vibrio compounds.</title>
        <authorList>
            <person name="Handayani D.P."/>
            <person name="Isnansetyo A."/>
            <person name="Istiqomah I."/>
            <person name="Jumina J."/>
        </authorList>
    </citation>
    <scope>NUCLEOTIDE SEQUENCE</scope>
    <source>
        <strain evidence="3">STKMTI.2</strain>
        <plasmid evidence="3">unnamed5</plasmid>
    </source>
</reference>
<evidence type="ECO:0000313" key="4">
    <source>
        <dbReference type="Proteomes" id="UP000664904"/>
    </source>
</evidence>
<evidence type="ECO:0000259" key="2">
    <source>
        <dbReference type="PROSITE" id="PS50937"/>
    </source>
</evidence>
<proteinExistence type="predicted"/>
<dbReference type="AlphaFoldDB" id="A0A975DKB3"/>
<dbReference type="EMBL" id="CP072135">
    <property type="protein sequence ID" value="QTH73214.1"/>
    <property type="molecule type" value="Genomic_DNA"/>
</dbReference>
<dbReference type="Gene3D" id="1.10.1660.10">
    <property type="match status" value="1"/>
</dbReference>
<dbReference type="InterPro" id="IPR000551">
    <property type="entry name" value="MerR-type_HTH_dom"/>
</dbReference>
<dbReference type="KEGG" id="pxi:J5O05_20730"/>
<geneLocation type="plasmid" evidence="3 4">
    <name>unnamed5</name>
</geneLocation>
<accession>A0A975DKB3</accession>
<protein>
    <submittedName>
        <fullName evidence="3">MerR family transcriptional regulator</fullName>
    </submittedName>
</protein>
<evidence type="ECO:0000256" key="1">
    <source>
        <dbReference type="ARBA" id="ARBA00023125"/>
    </source>
</evidence>
<keyword evidence="3" id="KW-0614">Plasmid</keyword>
<dbReference type="PROSITE" id="PS50937">
    <property type="entry name" value="HTH_MERR_2"/>
    <property type="match status" value="1"/>
</dbReference>
<dbReference type="GO" id="GO:0003700">
    <property type="term" value="F:DNA-binding transcription factor activity"/>
    <property type="evidence" value="ECO:0007669"/>
    <property type="project" value="InterPro"/>
</dbReference>
<dbReference type="GO" id="GO:0003677">
    <property type="term" value="F:DNA binding"/>
    <property type="evidence" value="ECO:0007669"/>
    <property type="project" value="UniProtKB-KW"/>
</dbReference>
<dbReference type="CDD" id="cd01109">
    <property type="entry name" value="HTH_YyaN"/>
    <property type="match status" value="1"/>
</dbReference>
<dbReference type="Proteomes" id="UP000664904">
    <property type="component" value="Plasmid unnamed5"/>
</dbReference>
<evidence type="ECO:0000313" key="3">
    <source>
        <dbReference type="EMBL" id="QTH73214.1"/>
    </source>
</evidence>
<dbReference type="InterPro" id="IPR047057">
    <property type="entry name" value="MerR_fam"/>
</dbReference>
<dbReference type="RefSeq" id="WP_208844833.1">
    <property type="nucleotide sequence ID" value="NZ_CP072135.1"/>
</dbReference>
<sequence length="118" mass="13862">MNMKEFASLVGLSSYTLRYYEKIGLLKNIQRNSIGHRVYSSKDVQWVAFIKRLKETAMPLDDILAYATLRETGPQTALERQRLLEHHQKHLKQHISQQKMHLAALEEKINLYKANKVR</sequence>
<keyword evidence="4" id="KW-1185">Reference proteome</keyword>
<feature type="domain" description="HTH merR-type" evidence="2">
    <location>
        <begin position="1"/>
        <end position="69"/>
    </location>
</feature>
<keyword evidence="1" id="KW-0238">DNA-binding</keyword>
<name>A0A975DKB3_9GAMM</name>
<organism evidence="3 4">
    <name type="scientific">Pseudoalteromonas xiamenensis</name>
    <dbReference type="NCBI Taxonomy" id="882626"/>
    <lineage>
        <taxon>Bacteria</taxon>
        <taxon>Pseudomonadati</taxon>
        <taxon>Pseudomonadota</taxon>
        <taxon>Gammaproteobacteria</taxon>
        <taxon>Alteromonadales</taxon>
        <taxon>Pseudoalteromonadaceae</taxon>
        <taxon>Pseudoalteromonas</taxon>
    </lineage>
</organism>
<dbReference type="PANTHER" id="PTHR30204">
    <property type="entry name" value="REDOX-CYCLING DRUG-SENSING TRANSCRIPTIONAL ACTIVATOR SOXR"/>
    <property type="match status" value="1"/>
</dbReference>
<dbReference type="SUPFAM" id="SSF46955">
    <property type="entry name" value="Putative DNA-binding domain"/>
    <property type="match status" value="1"/>
</dbReference>
<gene>
    <name evidence="3" type="ORF">J5O05_20730</name>
</gene>
<dbReference type="SMART" id="SM00422">
    <property type="entry name" value="HTH_MERR"/>
    <property type="match status" value="1"/>
</dbReference>
<dbReference type="InterPro" id="IPR009061">
    <property type="entry name" value="DNA-bd_dom_put_sf"/>
</dbReference>
<dbReference type="PANTHER" id="PTHR30204:SF98">
    <property type="entry name" value="HTH-TYPE TRANSCRIPTIONAL REGULATOR ADHR"/>
    <property type="match status" value="1"/>
</dbReference>
<dbReference type="Pfam" id="PF13411">
    <property type="entry name" value="MerR_1"/>
    <property type="match status" value="1"/>
</dbReference>
<dbReference type="PRINTS" id="PR00040">
    <property type="entry name" value="HTHMERR"/>
</dbReference>